<accession>A0A6A5ZZT0</accession>
<evidence type="ECO:0000313" key="2">
    <source>
        <dbReference type="EMBL" id="KAF2124227.1"/>
    </source>
</evidence>
<protein>
    <submittedName>
        <fullName evidence="2">Uncharacterized protein</fullName>
    </submittedName>
</protein>
<dbReference type="EMBL" id="ML977520">
    <property type="protein sequence ID" value="KAF2124227.1"/>
    <property type="molecule type" value="Genomic_DNA"/>
</dbReference>
<feature type="non-terminal residue" evidence="2">
    <location>
        <position position="231"/>
    </location>
</feature>
<evidence type="ECO:0000256" key="1">
    <source>
        <dbReference type="SAM" id="Phobius"/>
    </source>
</evidence>
<feature type="transmembrane region" description="Helical" evidence="1">
    <location>
        <begin position="111"/>
        <end position="135"/>
    </location>
</feature>
<sequence length="231" mass="26126">ILSPLASLFQLASTLWTEIANLPSPRHPTWNMNIGFRYRLARMCWCRVDMSSSDVPPYLGVVNLVHIQKKSKVRDLKWFGRMCILVILFAQYVQAAILLTRRIMADAASTIDLAMSFMVLSGLVGLSQSLIISLVNVSWTLDPNFVPCVKSACRIPDCIAYKASQSLPNDVFHVIVFGYNITSIPRSVRMMVAGGYLQFDITQHNHHPFWTVLLALMGLQFIWRTSVEHLV</sequence>
<keyword evidence="1" id="KW-0812">Transmembrane</keyword>
<dbReference type="RefSeq" id="XP_033518620.1">
    <property type="nucleotide sequence ID" value="XM_033662838.1"/>
</dbReference>
<proteinExistence type="predicted"/>
<dbReference type="OrthoDB" id="3681186at2759"/>
<gene>
    <name evidence="2" type="ORF">P153DRAFT_262152</name>
</gene>
<reference evidence="2" key="1">
    <citation type="journal article" date="2020" name="Stud. Mycol.">
        <title>101 Dothideomycetes genomes: a test case for predicting lifestyles and emergence of pathogens.</title>
        <authorList>
            <person name="Haridas S."/>
            <person name="Albert R."/>
            <person name="Binder M."/>
            <person name="Bloem J."/>
            <person name="Labutti K."/>
            <person name="Salamov A."/>
            <person name="Andreopoulos B."/>
            <person name="Baker S."/>
            <person name="Barry K."/>
            <person name="Bills G."/>
            <person name="Bluhm B."/>
            <person name="Cannon C."/>
            <person name="Castanera R."/>
            <person name="Culley D."/>
            <person name="Daum C."/>
            <person name="Ezra D."/>
            <person name="Gonzalez J."/>
            <person name="Henrissat B."/>
            <person name="Kuo A."/>
            <person name="Liang C."/>
            <person name="Lipzen A."/>
            <person name="Lutzoni F."/>
            <person name="Magnuson J."/>
            <person name="Mondo S."/>
            <person name="Nolan M."/>
            <person name="Ohm R."/>
            <person name="Pangilinan J."/>
            <person name="Park H.-J."/>
            <person name="Ramirez L."/>
            <person name="Alfaro M."/>
            <person name="Sun H."/>
            <person name="Tritt A."/>
            <person name="Yoshinaga Y."/>
            <person name="Zwiers L.-H."/>
            <person name="Turgeon B."/>
            <person name="Goodwin S."/>
            <person name="Spatafora J."/>
            <person name="Crous P."/>
            <person name="Grigoriev I."/>
        </authorList>
    </citation>
    <scope>NUCLEOTIDE SEQUENCE</scope>
    <source>
        <strain evidence="2">CBS 119687</strain>
    </source>
</reference>
<organism evidence="2 3">
    <name type="scientific">Dothidotthia symphoricarpi CBS 119687</name>
    <dbReference type="NCBI Taxonomy" id="1392245"/>
    <lineage>
        <taxon>Eukaryota</taxon>
        <taxon>Fungi</taxon>
        <taxon>Dikarya</taxon>
        <taxon>Ascomycota</taxon>
        <taxon>Pezizomycotina</taxon>
        <taxon>Dothideomycetes</taxon>
        <taxon>Pleosporomycetidae</taxon>
        <taxon>Pleosporales</taxon>
        <taxon>Dothidotthiaceae</taxon>
        <taxon>Dothidotthia</taxon>
    </lineage>
</organism>
<name>A0A6A5ZZT0_9PLEO</name>
<feature type="transmembrane region" description="Helical" evidence="1">
    <location>
        <begin position="207"/>
        <end position="223"/>
    </location>
</feature>
<dbReference type="AlphaFoldDB" id="A0A6A5ZZT0"/>
<dbReference type="GeneID" id="54403270"/>
<evidence type="ECO:0000313" key="3">
    <source>
        <dbReference type="Proteomes" id="UP000799771"/>
    </source>
</evidence>
<feature type="transmembrane region" description="Helical" evidence="1">
    <location>
        <begin position="78"/>
        <end position="99"/>
    </location>
</feature>
<keyword evidence="3" id="KW-1185">Reference proteome</keyword>
<dbReference type="Proteomes" id="UP000799771">
    <property type="component" value="Unassembled WGS sequence"/>
</dbReference>
<keyword evidence="1" id="KW-1133">Transmembrane helix</keyword>
<feature type="non-terminal residue" evidence="2">
    <location>
        <position position="1"/>
    </location>
</feature>
<keyword evidence="1" id="KW-0472">Membrane</keyword>